<evidence type="ECO:0000313" key="3">
    <source>
        <dbReference type="EMBL" id="CAH3170998.1"/>
    </source>
</evidence>
<dbReference type="EMBL" id="CALNXI010001509">
    <property type="protein sequence ID" value="CAH3170998.1"/>
    <property type="molecule type" value="Genomic_DNA"/>
</dbReference>
<dbReference type="InterPro" id="IPR056742">
    <property type="entry name" value="BLTP1_C"/>
</dbReference>
<feature type="region of interest" description="Disordered" evidence="1">
    <location>
        <begin position="2472"/>
        <end position="2518"/>
    </location>
</feature>
<feature type="compositionally biased region" description="Basic and acidic residues" evidence="1">
    <location>
        <begin position="2983"/>
        <end position="2993"/>
    </location>
</feature>
<dbReference type="Pfam" id="PF25039">
    <property type="entry name" value="BLTP1_M"/>
    <property type="match status" value="2"/>
</dbReference>
<name>A0ABN8QZI4_9CNID</name>
<feature type="region of interest" description="Disordered" evidence="1">
    <location>
        <begin position="39"/>
        <end position="81"/>
    </location>
</feature>
<reference evidence="3 4" key="1">
    <citation type="submission" date="2022-05" db="EMBL/GenBank/DDBJ databases">
        <authorList>
            <consortium name="Genoscope - CEA"/>
            <person name="William W."/>
        </authorList>
    </citation>
    <scope>NUCLEOTIDE SEQUENCE [LARGE SCALE GENOMIC DNA]</scope>
</reference>
<feature type="compositionally biased region" description="Low complexity" evidence="1">
    <location>
        <begin position="50"/>
        <end position="62"/>
    </location>
</feature>
<evidence type="ECO:0000256" key="1">
    <source>
        <dbReference type="SAM" id="MobiDB-lite"/>
    </source>
</evidence>
<feature type="domain" description="Bridge-like lipid transfer protein family member 1 C-terminal" evidence="2">
    <location>
        <begin position="3007"/>
        <end position="3645"/>
    </location>
</feature>
<keyword evidence="4" id="KW-1185">Reference proteome</keyword>
<organism evidence="3 4">
    <name type="scientific">Porites evermanni</name>
    <dbReference type="NCBI Taxonomy" id="104178"/>
    <lineage>
        <taxon>Eukaryota</taxon>
        <taxon>Metazoa</taxon>
        <taxon>Cnidaria</taxon>
        <taxon>Anthozoa</taxon>
        <taxon>Hexacorallia</taxon>
        <taxon>Scleractinia</taxon>
        <taxon>Fungiina</taxon>
        <taxon>Poritidae</taxon>
        <taxon>Porites</taxon>
    </lineage>
</organism>
<feature type="region of interest" description="Disordered" evidence="1">
    <location>
        <begin position="657"/>
        <end position="710"/>
    </location>
</feature>
<feature type="compositionally biased region" description="Polar residues" evidence="1">
    <location>
        <begin position="238"/>
        <end position="256"/>
    </location>
</feature>
<feature type="region of interest" description="Disordered" evidence="1">
    <location>
        <begin position="2712"/>
        <end position="2734"/>
    </location>
</feature>
<feature type="compositionally biased region" description="Low complexity" evidence="1">
    <location>
        <begin position="3004"/>
        <end position="3016"/>
    </location>
</feature>
<feature type="compositionally biased region" description="Polar residues" evidence="1">
    <location>
        <begin position="2850"/>
        <end position="2866"/>
    </location>
</feature>
<feature type="region of interest" description="Disordered" evidence="1">
    <location>
        <begin position="2646"/>
        <end position="2670"/>
    </location>
</feature>
<feature type="region of interest" description="Disordered" evidence="1">
    <location>
        <begin position="2850"/>
        <end position="2935"/>
    </location>
</feature>
<evidence type="ECO:0000259" key="2">
    <source>
        <dbReference type="SMART" id="SM01220"/>
    </source>
</evidence>
<feature type="region of interest" description="Disordered" evidence="1">
    <location>
        <begin position="2958"/>
        <end position="3016"/>
    </location>
</feature>
<dbReference type="InterPro" id="IPR056741">
    <property type="entry name" value="BLTP1_M"/>
</dbReference>
<feature type="region of interest" description="Disordered" evidence="1">
    <location>
        <begin position="2400"/>
        <end position="2452"/>
    </location>
</feature>
<feature type="compositionally biased region" description="Low complexity" evidence="1">
    <location>
        <begin position="293"/>
        <end position="304"/>
    </location>
</feature>
<feature type="compositionally biased region" description="Polar residues" evidence="1">
    <location>
        <begin position="2354"/>
        <end position="2372"/>
    </location>
</feature>
<dbReference type="PANTHER" id="PTHR31640">
    <property type="entry name" value="TRANSMEMBRANE PROTEIN KIAA1109"/>
    <property type="match status" value="1"/>
</dbReference>
<feature type="compositionally biased region" description="Basic residues" evidence="1">
    <location>
        <begin position="2919"/>
        <end position="2929"/>
    </location>
</feature>
<feature type="compositionally biased region" description="Basic residues" evidence="1">
    <location>
        <begin position="2212"/>
        <end position="2223"/>
    </location>
</feature>
<protein>
    <recommendedName>
        <fullName evidence="2">Bridge-like lipid transfer protein family member 1 C-terminal domain-containing protein</fullName>
    </recommendedName>
</protein>
<dbReference type="SMART" id="SM01220">
    <property type="entry name" value="FSA_C"/>
    <property type="match status" value="1"/>
</dbReference>
<feature type="region of interest" description="Disordered" evidence="1">
    <location>
        <begin position="2339"/>
        <end position="2379"/>
    </location>
</feature>
<feature type="region of interest" description="Disordered" evidence="1">
    <location>
        <begin position="2570"/>
        <end position="2593"/>
    </location>
</feature>
<feature type="region of interest" description="Disordered" evidence="1">
    <location>
        <begin position="458"/>
        <end position="510"/>
    </location>
</feature>
<feature type="region of interest" description="Disordered" evidence="1">
    <location>
        <begin position="1344"/>
        <end position="1391"/>
    </location>
</feature>
<proteinExistence type="predicted"/>
<feature type="region of interest" description="Disordered" evidence="1">
    <location>
        <begin position="924"/>
        <end position="946"/>
    </location>
</feature>
<feature type="region of interest" description="Disordered" evidence="1">
    <location>
        <begin position="2131"/>
        <end position="2157"/>
    </location>
</feature>
<dbReference type="Proteomes" id="UP001159427">
    <property type="component" value="Unassembled WGS sequence"/>
</dbReference>
<accession>A0ABN8QZI4</accession>
<feature type="region of interest" description="Disordered" evidence="1">
    <location>
        <begin position="980"/>
        <end position="1032"/>
    </location>
</feature>
<evidence type="ECO:0000313" key="4">
    <source>
        <dbReference type="Proteomes" id="UP001159427"/>
    </source>
</evidence>
<feature type="compositionally biased region" description="Basic and acidic residues" evidence="1">
    <location>
        <begin position="990"/>
        <end position="1002"/>
    </location>
</feature>
<dbReference type="Pfam" id="PF25040">
    <property type="entry name" value="BLTP1_C"/>
    <property type="match status" value="3"/>
</dbReference>
<feature type="compositionally biased region" description="Basic and acidic residues" evidence="1">
    <location>
        <begin position="459"/>
        <end position="470"/>
    </location>
</feature>
<feature type="region of interest" description="Disordered" evidence="1">
    <location>
        <begin position="2212"/>
        <end position="2257"/>
    </location>
</feature>
<feature type="compositionally biased region" description="Low complexity" evidence="1">
    <location>
        <begin position="664"/>
        <end position="685"/>
    </location>
</feature>
<feature type="region of interest" description="Disordered" evidence="1">
    <location>
        <begin position="3409"/>
        <end position="3440"/>
    </location>
</feature>
<feature type="compositionally biased region" description="Polar residues" evidence="1">
    <location>
        <begin position="2646"/>
        <end position="2661"/>
    </location>
</feature>
<feature type="region of interest" description="Disordered" evidence="1">
    <location>
        <begin position="217"/>
        <end position="308"/>
    </location>
</feature>
<feature type="region of interest" description="Disordered" evidence="1">
    <location>
        <begin position="609"/>
        <end position="629"/>
    </location>
</feature>
<dbReference type="InterPro" id="IPR033616">
    <property type="entry name" value="BLTP1"/>
</dbReference>
<feature type="compositionally biased region" description="Basic and acidic residues" evidence="1">
    <location>
        <begin position="2131"/>
        <end position="2151"/>
    </location>
</feature>
<feature type="compositionally biased region" description="Basic and acidic residues" evidence="1">
    <location>
        <begin position="2867"/>
        <end position="2883"/>
    </location>
</feature>
<dbReference type="PANTHER" id="PTHR31640:SF1">
    <property type="entry name" value="BRIDGE-LIKE LIPID TRANSFER PROTEIN FAMILY MEMBER 1"/>
    <property type="match status" value="1"/>
</dbReference>
<comment type="caution">
    <text evidence="3">The sequence shown here is derived from an EMBL/GenBank/DDBJ whole genome shotgun (WGS) entry which is preliminary data.</text>
</comment>
<feature type="compositionally biased region" description="Polar residues" evidence="1">
    <location>
        <begin position="1376"/>
        <end position="1387"/>
    </location>
</feature>
<gene>
    <name evidence="3" type="ORF">PEVE_00007643</name>
</gene>
<sequence length="3657" mass="404323">MQTQTNKEAYIELGIDEDVSPVASRLSWCGSLKRQSSSISNLQEKMRQMKSSSLQGSKQSLGKTRHHSLSKSPDATLERTASHFSRGSEASFYSCGSLLDEIDVGPRSRVNSAESFVSAVEEPDDLIKFEDDMFSPSHFVISSPRLVYKYSQHLGQLECLNWNSPLMIPSEQRQFSINNNLKETEPHEDFIIPGVPQFTYQDCPKMEFPLLVKKVQKRTDHDERHEEEDASSSSSNDGGFSTDATVKAASTAQDTQNEARYDDVSSGGLDTSERDSNRKTRWNSAINEPDRTSASSSSEYSPVSTLRKSTKSRNEATLLFRFVGDINILVTPLILEALQRYLSSISRQENILHPALVVDLVHDKCVDATESLYDRRTTETHPGPCLPTTEEPKEKQMVVFFSTAKINFCFLQAASVADSTESFLSPDGVQEEKPASVSLLAGSISGVTAEVLSVRRKPAREEHDLHREESTVPSPVMSTRGKRKRKCVDLQSPTNEESILPSKKSPRHRNTMTTASATCAQIQFQLRKLCEKDDTENCVTTAIPEESSRCKFQVNNSSYFSFSEEFEFHDQTDSNSTMNLLMLECGLDNVSFKAGSECASGSEVLPKIRERRRASGTPSEYRKLSFGKQSATEAHGFNNPIFDREVALSGVRSNLAEQDRKSEASLSHTSSLPSSRGSLSSSSGNDSDKESDADDDVTKPLLRVGGHLGKEPPCVIKPEEIEAKDAELARRTDVTVNFTNIWFNLSSPSSLKTVPANYHLYNSLVTTAVPFVTAWIPPVTQLRQVVGDLEKNHQRFLNSVFACLLAQALPESGQIPKAHTVSSSSTEKSKFLQEDHSSQLIYILRRQLIGSKVNKIKHSLALKTSIPDNKNLVKGIFALARQWKCFLAGTEKGEVAFYGSTSLKRRVVGRGVLTQRDRAILMREERASRQEDAPLNLSVGGVKGTETPVVNVNQSEEQGESPTDTPVKTGKDSLALELEPLVAKPSPEPVHLDIPRPKRDVPQDSDTDSDYSPPATIKKPSKGNTFAEGKKMGHHKQLSLYSWLSSPPTTSPPTTTQSKATSAGLETKAGELLTNGFSSKPTSPMQPGLFSDMVSVPTSGKQIKDERETFKNFLQAINLMPRVAKQQDTASTFSVSTNLRYLHVHLVDGGFDNLAKKGKGKGKNRVEAKDKKKRRQETDPVFIARDFVLRFLHDETPLDIPLPKSPKNSFHSADEDSSKMTQITFTVGCGNITQRVNLSFIRLSLQVVDMLDLLSDFISKSAENEKPPCASQNPSFMSAFDKTDGVQPGRAKVPLDHVKCWRIMFHVVDLYSSLPREAKNKGFLRRNNIGRVLGAERLSPEKPRDVKIDIEDGLAEGRKRRRAQSPVSSDKRKSGASRSTTEATATPEQEDAPTVIPLSTVFGVVTLPRVKLLASIGGLILETEIREMSVSFSRKEETEKDHKGQVLSSVTAHLGKTKVDLKEASKFVTGTVVSCSLSRSHGLYSSLTHDTEEKGNALVTLGMIDIDIPQHPVALHSMMTRSSRAISRHISEIQSQRSVIRSMASFHDSTQSRMMANRSSGVPSEISRLSQLMSPSTVKQFAPWDRVDGSAPVPTVSTISFTCVLKGFGLGASLLPSLRAEYKVGRITGSGRSGRKSFFKLAMPLHSLSFTSKVQSLDVTLPPATVVELPPVNMHGELISKLPRPVRARNSPGETEEGLRRRSSSKTHLYVSAEIGAFQHSLTTDLLNHLVFVQKSFMKEVNDVLQRVSGESQPVPLWRTASTEDLENVKEKEIPLLYSFRLNLKGIQVTATTPSSTAVRLDTGVVALEVSNSTPSSNLLPGQLRRSSSYVKLFGKAQVDVNLSLGQFVKSRNIDNEFDFQQLAYFKTRIGVSNSFQDSRSLAGTEDKETFLVTLTKPCLYVQQVAFDKAVLVYLNYKNAYEHWNEQRLALNKEVHFATQAVLDKLPQRAPPSQLSGSLFLQLTVDQLGVCIPLYDGNQAFGQGFQMRYAEQEPGPAMVLRVDHMLLTCCSTISFVSKGKFTSFSLWFADKFDTDTDDWKPNFESGVMSRCSRCVVPEGTYELCSRTQRYPVAQDMVKAGKWVMSFQWRMCGIELHCDTSIGKHLSSLGQTLTALAGEPDVANIDSVTELQDRDPSMEHAEEGRDEVDGKPRAGKLSKTMIEKNMWEQARKVNELRRKADVESYIVEQETRRLQDLESAVFNEFRKDVRKKFRRHSRSGRSVHSKTSESDRSNLPNRKVKSEKVRGSRTRSRLKPQASVDIDDMESEMVEMPSTPRKLAQDFFSGDSPMITCEDTSEDAIFGGRSPSLPDILNVGYRADQLAQNADPLTMRTIPQQDDGVAADHAGTGPRVTFRTPSESDSESVTSQKSSNIQQQQQQQNLDFELDLTVDIDSGKCVFYPADDGDKDEASDSKISGKRFPFSDPTRGKLSTPVFQTGGQKRSKQGAQEKAQSEDTILLLPAVDVRVHYQSNIDSESIGPPGTPGTSWCPEPSTDSEQSNVVYPETPEQGGKCMEPSAPLNTPNNRKIVKRAGLYVWVLFQALPQEMVLKPRLLDFIEQTLQPISVPAEEEVTDGGVLTSGDTDSDTEGEVGGSVVSSSMSEYSSFPVDVVVVIRVQPSDIRFSCLPVSRVECMLRLPALDVVFSSNSSPNKWLPQTPSTRPSGRDHSRVKLEQMDTPVNPSTLKFDSGGISFTVCLSRFSFCIFHPYGKQHTGVGRTSSSASDYEENAEESRPRFRFVQPPSQPLSGKKDSLSLNVEFVKFNLSRRRVSSAGSVTEDKARTPSPDLLAGTGTGSSTVVKVSGICDIGSATFNYDMRRLNEILDFPKAWYKRGLVQRLFLGKEGSYATKTSAVGSDQVHGDTNPTKPTNDDMKRRSASVIEKEVAPTTPPSAKRRTRSLFRSQSECRDEPLPSTPVKSPVSKHKPGHRKAASSGTSFFSFLPTSPSLFRSMTMSGTKHGLLSPAIASPTYTRRRSSVSGAKKIRSPERQPELKPIESSSETEVDGGLSHSSSSSLGGTRSKWETVVVVALNLSRIDISTNMGSVMGQTLWSTSDLRSQCHVTLTNTGRRELKGTASVRQALYEARSGIVGGHIEIQELKMRADVNEERGSNPQHLIHLGLRYAEARVDYMGTCILMGNLSAFKTDLRDEWTLQETTSPSTDNLFEQEREPVNAKIYMHGDLAWTDFKVMICRSTTPDMVKMIAKIQEFLAQQHRNSIRALSSLRPQAPLITGDVMSSLSYPVSAGSQVSGKEENKDGLKYQHWGKVLNAVRGLKLSVLSNALPDRGVLLGGSLTLHGKGFALACFHGVNFRSQSWVLFTLQRPYMTFSSKVCSVEKSCQVRRVKAVQDLSLKLGHGTGDPLSGRLSPSSAHVGTVQKVARGRRSPPSMGSTVQDWLNYVCATGGDISPTEGSAPVAFDKTRSESLGGGKTPSKERRSSYSGGLRYEHETEAIFAIPKFEVEFRSEHDMPMTSIASKWVRKQKSAPSVTLLPMTPASPHVVETSLNSTFDDGLCVTVDVGLLFFLHDVVQTYIRENETSTTGSIPRGMSPPTRVRKELMSEKEDREKAPKPEAKRIRQFRSKHWKLEPRVRFLSWAGKNMDPVNIDWVLQKLGFSHAQLTIPKWAQRGAMDPMDTFLSLLVDRLLAAMQESSSYLGDEE</sequence>